<keyword evidence="3 5" id="KW-0732">Signal</keyword>
<organism evidence="7 8">
    <name type="scientific">Perca fluviatilis</name>
    <name type="common">European perch</name>
    <dbReference type="NCBI Taxonomy" id="8168"/>
    <lineage>
        <taxon>Eukaryota</taxon>
        <taxon>Metazoa</taxon>
        <taxon>Chordata</taxon>
        <taxon>Craniata</taxon>
        <taxon>Vertebrata</taxon>
        <taxon>Euteleostomi</taxon>
        <taxon>Actinopterygii</taxon>
        <taxon>Neopterygii</taxon>
        <taxon>Teleostei</taxon>
        <taxon>Neoteleostei</taxon>
        <taxon>Acanthomorphata</taxon>
        <taxon>Eupercaria</taxon>
        <taxon>Perciformes</taxon>
        <taxon>Percoidei</taxon>
        <taxon>Percidae</taxon>
        <taxon>Percinae</taxon>
        <taxon>Perca</taxon>
    </lineage>
</organism>
<dbReference type="Proteomes" id="UP000465112">
    <property type="component" value="Chromosome 16"/>
</dbReference>
<dbReference type="InterPro" id="IPR001073">
    <property type="entry name" value="C1q_dom"/>
</dbReference>
<dbReference type="PROSITE" id="PS51257">
    <property type="entry name" value="PROKAR_LIPOPROTEIN"/>
    <property type="match status" value="1"/>
</dbReference>
<keyword evidence="8" id="KW-1185">Reference proteome</keyword>
<sequence length="228" mass="25410">MKIFVSFTLWLLLGCVSANERVESQLTFPQDIYTALREMTASLVQLKADMTLQTQEQVQLKTEVENLKQQQREQAAQQKTEVDELKRQQIVRQVAFTASLVVAGETTLGPFPSDTTLIYKHVPTNIGNAYNSNTGVFTAPVRGAYNFEWSVGARGDGSHGSGAWLVKNSENVFMAWERQIQYHGTASKGVTLLLEVGDVVFVRLVANTLAFDDKDHHATFSGHLLFPM</sequence>
<evidence type="ECO:0000313" key="8">
    <source>
        <dbReference type="Proteomes" id="UP000465112"/>
    </source>
</evidence>
<feature type="coiled-coil region" evidence="4">
    <location>
        <begin position="50"/>
        <end position="88"/>
    </location>
</feature>
<dbReference type="AlphaFoldDB" id="A0A6A5EGE1"/>
<dbReference type="InterPro" id="IPR008983">
    <property type="entry name" value="Tumour_necrosis_fac-like_dom"/>
</dbReference>
<evidence type="ECO:0000256" key="3">
    <source>
        <dbReference type="ARBA" id="ARBA00022729"/>
    </source>
</evidence>
<dbReference type="InterPro" id="IPR050822">
    <property type="entry name" value="Cerebellin_Synaptic_Org"/>
</dbReference>
<dbReference type="SUPFAM" id="SSF49842">
    <property type="entry name" value="TNF-like"/>
    <property type="match status" value="1"/>
</dbReference>
<keyword evidence="4" id="KW-0175">Coiled coil</keyword>
<gene>
    <name evidence="7" type="ORF">PFLUV_G00186100</name>
</gene>
<name>A0A6A5EGE1_PERFL</name>
<dbReference type="SMART" id="SM00110">
    <property type="entry name" value="C1Q"/>
    <property type="match status" value="1"/>
</dbReference>
<evidence type="ECO:0000259" key="6">
    <source>
        <dbReference type="PROSITE" id="PS50871"/>
    </source>
</evidence>
<feature type="domain" description="C1q" evidence="6">
    <location>
        <begin position="89"/>
        <end position="228"/>
    </location>
</feature>
<dbReference type="OrthoDB" id="6154955at2759"/>
<evidence type="ECO:0000256" key="2">
    <source>
        <dbReference type="ARBA" id="ARBA00022525"/>
    </source>
</evidence>
<dbReference type="GO" id="GO:0005576">
    <property type="term" value="C:extracellular region"/>
    <property type="evidence" value="ECO:0007669"/>
    <property type="project" value="UniProtKB-SubCell"/>
</dbReference>
<protein>
    <recommendedName>
        <fullName evidence="6">C1q domain-containing protein</fullName>
    </recommendedName>
</protein>
<evidence type="ECO:0000313" key="7">
    <source>
        <dbReference type="EMBL" id="KAF1378095.1"/>
    </source>
</evidence>
<evidence type="ECO:0000256" key="4">
    <source>
        <dbReference type="SAM" id="Coils"/>
    </source>
</evidence>
<reference evidence="7 8" key="1">
    <citation type="submission" date="2019-06" db="EMBL/GenBank/DDBJ databases">
        <title>A chromosome-scale genome assembly of the European perch, Perca fluviatilis.</title>
        <authorList>
            <person name="Roques C."/>
            <person name="Zahm M."/>
            <person name="Cabau C."/>
            <person name="Klopp C."/>
            <person name="Bouchez O."/>
            <person name="Donnadieu C."/>
            <person name="Kuhl H."/>
            <person name="Gislard M."/>
            <person name="Guendouz S."/>
            <person name="Journot L."/>
            <person name="Haffray P."/>
            <person name="Bestin A."/>
            <person name="Morvezen R."/>
            <person name="Feron R."/>
            <person name="Wen M."/>
            <person name="Jouanno E."/>
            <person name="Herpin A."/>
            <person name="Schartl M."/>
            <person name="Postlethwait J."/>
            <person name="Schaerlinger B."/>
            <person name="Chardard D."/>
            <person name="Lecocq T."/>
            <person name="Poncet C."/>
            <person name="Jaffrelo L."/>
            <person name="Lampietro C."/>
            <person name="Guiguen Y."/>
        </authorList>
    </citation>
    <scope>NUCLEOTIDE SEQUENCE [LARGE SCALE GENOMIC DNA]</scope>
    <source>
        <tissue evidence="7">Blood</tissue>
    </source>
</reference>
<keyword evidence="2" id="KW-0964">Secreted</keyword>
<dbReference type="PRINTS" id="PR00007">
    <property type="entry name" value="COMPLEMNTC1Q"/>
</dbReference>
<dbReference type="Pfam" id="PF00386">
    <property type="entry name" value="C1q"/>
    <property type="match status" value="1"/>
</dbReference>
<feature type="chain" id="PRO_5025680230" description="C1q domain-containing protein" evidence="5">
    <location>
        <begin position="19"/>
        <end position="228"/>
    </location>
</feature>
<feature type="signal peptide" evidence="5">
    <location>
        <begin position="1"/>
        <end position="18"/>
    </location>
</feature>
<dbReference type="PANTHER" id="PTHR22923">
    <property type="entry name" value="CEREBELLIN-RELATED"/>
    <property type="match status" value="1"/>
</dbReference>
<accession>A0A6A5EGE1</accession>
<proteinExistence type="predicted"/>
<evidence type="ECO:0000256" key="1">
    <source>
        <dbReference type="ARBA" id="ARBA00004613"/>
    </source>
</evidence>
<comment type="caution">
    <text evidence="7">The sequence shown here is derived from an EMBL/GenBank/DDBJ whole genome shotgun (WGS) entry which is preliminary data.</text>
</comment>
<dbReference type="Gene3D" id="2.60.120.40">
    <property type="match status" value="1"/>
</dbReference>
<dbReference type="EMBL" id="VHII01000016">
    <property type="protein sequence ID" value="KAF1378095.1"/>
    <property type="molecule type" value="Genomic_DNA"/>
</dbReference>
<comment type="subcellular location">
    <subcellularLocation>
        <location evidence="1">Secreted</location>
    </subcellularLocation>
</comment>
<evidence type="ECO:0000256" key="5">
    <source>
        <dbReference type="SAM" id="SignalP"/>
    </source>
</evidence>
<dbReference type="PROSITE" id="PS50871">
    <property type="entry name" value="C1Q"/>
    <property type="match status" value="1"/>
</dbReference>
<dbReference type="PANTHER" id="PTHR22923:SF102">
    <property type="entry name" value="CEREBELLIN 13-RELATED"/>
    <property type="match status" value="1"/>
</dbReference>